<dbReference type="InterPro" id="IPR027031">
    <property type="entry name" value="Gly-tRNA_synthase/POLG2"/>
</dbReference>
<evidence type="ECO:0000256" key="1">
    <source>
        <dbReference type="ARBA" id="ARBA00023146"/>
    </source>
</evidence>
<proteinExistence type="predicted"/>
<keyword evidence="1" id="KW-0030">Aminoacyl-tRNA synthetase</keyword>
<evidence type="ECO:0000313" key="3">
    <source>
        <dbReference type="EMBL" id="ADD93583.1"/>
    </source>
</evidence>
<dbReference type="PRINTS" id="PR01043">
    <property type="entry name" value="TRNASYNTHGLY"/>
</dbReference>
<sequence>MYEFPHGEEELEGIANRTDFDLGSHSKNQDQLNIQSKIRKNSDSNSRLAIQDKDSNEWIVPFVIEPSAGVERGVLAILNEAYKIEKLEDGKERIVLALKPHLSPIKAAVIPLKKNNEDLVSLAKNVKDELQSLGKGRVLLENTGNIGKSYRKHDEVGTPMCITIDFDSLDNNTVTIRDRDSMEQKTIQIQELTTYFSNFLSKNILG</sequence>
<protein>
    <recommendedName>
        <fullName evidence="2">Anticodon-binding domain-containing protein</fullName>
    </recommendedName>
</protein>
<feature type="domain" description="Anticodon-binding" evidence="2">
    <location>
        <begin position="106"/>
        <end position="197"/>
    </location>
</feature>
<dbReference type="Pfam" id="PF03129">
    <property type="entry name" value="HGTP_anticodon"/>
    <property type="match status" value="1"/>
</dbReference>
<dbReference type="SUPFAM" id="SSF55681">
    <property type="entry name" value="Class II aaRS and biotin synthetases"/>
    <property type="match status" value="1"/>
</dbReference>
<keyword evidence="1" id="KW-0436">Ligase</keyword>
<dbReference type="InterPro" id="IPR004154">
    <property type="entry name" value="Anticodon-bd"/>
</dbReference>
<evidence type="ECO:0000259" key="2">
    <source>
        <dbReference type="Pfam" id="PF03129"/>
    </source>
</evidence>
<dbReference type="PANTHER" id="PTHR10745:SF8">
    <property type="entry name" value="DNA POLYMERASE SUBUNIT GAMMA-2, MITOCHONDRIAL"/>
    <property type="match status" value="1"/>
</dbReference>
<dbReference type="EMBL" id="GU942988">
    <property type="protein sequence ID" value="ADD93583.1"/>
    <property type="molecule type" value="Genomic_DNA"/>
</dbReference>
<dbReference type="GO" id="GO:0006426">
    <property type="term" value="P:glycyl-tRNA aminoacylation"/>
    <property type="evidence" value="ECO:0007669"/>
    <property type="project" value="TreeGrafter"/>
</dbReference>
<accession>D6PCY2</accession>
<dbReference type="SUPFAM" id="SSF52954">
    <property type="entry name" value="Class II aaRS ABD-related"/>
    <property type="match status" value="1"/>
</dbReference>
<dbReference type="GO" id="GO:0004820">
    <property type="term" value="F:glycine-tRNA ligase activity"/>
    <property type="evidence" value="ECO:0007669"/>
    <property type="project" value="TreeGrafter"/>
</dbReference>
<organism evidence="3">
    <name type="scientific">uncultured marine bacterium MedDCM-OCT-S04-C385</name>
    <dbReference type="NCBI Taxonomy" id="743055"/>
    <lineage>
        <taxon>Bacteria</taxon>
        <taxon>environmental samples</taxon>
    </lineage>
</organism>
<dbReference type="PANTHER" id="PTHR10745">
    <property type="entry name" value="GLYCYL-TRNA SYNTHETASE/DNA POLYMERASE SUBUNIT GAMMA-2"/>
    <property type="match status" value="1"/>
</dbReference>
<dbReference type="Gene3D" id="3.30.930.10">
    <property type="entry name" value="Bira Bifunctional Protein, Domain 2"/>
    <property type="match status" value="1"/>
</dbReference>
<dbReference type="InterPro" id="IPR045864">
    <property type="entry name" value="aa-tRNA-synth_II/BPL/LPL"/>
</dbReference>
<dbReference type="Gene3D" id="3.40.50.800">
    <property type="entry name" value="Anticodon-binding domain"/>
    <property type="match status" value="1"/>
</dbReference>
<dbReference type="InterPro" id="IPR036621">
    <property type="entry name" value="Anticodon-bd_dom_sf"/>
</dbReference>
<dbReference type="AlphaFoldDB" id="D6PCY2"/>
<dbReference type="GO" id="GO:0005737">
    <property type="term" value="C:cytoplasm"/>
    <property type="evidence" value="ECO:0007669"/>
    <property type="project" value="TreeGrafter"/>
</dbReference>
<name>D6PCY2_9BACT</name>
<reference evidence="3" key="1">
    <citation type="journal article" date="2010" name="ISME J.">
        <title>Metagenome of the Mediterranean deep chlorophyll maximum studied by direct and fosmid library 454 pyrosequencing.</title>
        <authorList>
            <person name="Ghai R."/>
            <person name="Martin-Cuadrado A.B."/>
            <person name="Molto A.G."/>
            <person name="Heredia I.G."/>
            <person name="Cabrera R."/>
            <person name="Martin J."/>
            <person name="Verdu M."/>
            <person name="Deschamps P."/>
            <person name="Moreira D."/>
            <person name="Lopez-Garcia P."/>
            <person name="Mira A."/>
            <person name="Rodriguez-Valera F."/>
        </authorList>
    </citation>
    <scope>NUCLEOTIDE SEQUENCE</scope>
</reference>